<keyword evidence="3" id="KW-1185">Reference proteome</keyword>
<dbReference type="GO" id="GO:0004803">
    <property type="term" value="F:transposase activity"/>
    <property type="evidence" value="ECO:0007669"/>
    <property type="project" value="InterPro"/>
</dbReference>
<dbReference type="InterPro" id="IPR047650">
    <property type="entry name" value="Transpos_IS110"/>
</dbReference>
<sequence>MANATLIGIDLGKHCIFRAGRARVQAWRKKMTCKQLYVCLATCPGSVIAMEACAGAHWLARKCQSYGHQVRLIAPQFVRPFVKGNKTDFADAEAICEAASRPSMRFVAVKTAEQQTLLAFHRVRESLVGERTATSNQIHAFLLEFGISLPVGALAITRLPVLLDDPANALPPAIVALLLRFASALRTVEPRNH</sequence>
<dbReference type="PANTHER" id="PTHR33055">
    <property type="entry name" value="TRANSPOSASE FOR INSERTION SEQUENCE ELEMENT IS1111A"/>
    <property type="match status" value="1"/>
</dbReference>
<comment type="caution">
    <text evidence="2">The sequence shown here is derived from an EMBL/GenBank/DDBJ whole genome shotgun (WGS) entry which is preliminary data.</text>
</comment>
<dbReference type="GO" id="GO:0006313">
    <property type="term" value="P:DNA transposition"/>
    <property type="evidence" value="ECO:0007669"/>
    <property type="project" value="InterPro"/>
</dbReference>
<dbReference type="Proteomes" id="UP000054978">
    <property type="component" value="Unassembled WGS sequence"/>
</dbReference>
<name>A0A158DYY6_9BURK</name>
<dbReference type="NCBIfam" id="NF033542">
    <property type="entry name" value="transpos_IS110"/>
    <property type="match status" value="1"/>
</dbReference>
<dbReference type="EMBL" id="FCOB02000041">
    <property type="protein sequence ID" value="SAK99788.1"/>
    <property type="molecule type" value="Genomic_DNA"/>
</dbReference>
<feature type="domain" description="Transposase IS110-like N-terminal" evidence="1">
    <location>
        <begin position="45"/>
        <end position="144"/>
    </location>
</feature>
<gene>
    <name evidence="2" type="ORF">AWB83_06145</name>
</gene>
<dbReference type="PANTHER" id="PTHR33055:SF3">
    <property type="entry name" value="PUTATIVE TRANSPOSASE FOR IS117-RELATED"/>
    <property type="match status" value="1"/>
</dbReference>
<dbReference type="GO" id="GO:0003677">
    <property type="term" value="F:DNA binding"/>
    <property type="evidence" value="ECO:0007669"/>
    <property type="project" value="InterPro"/>
</dbReference>
<evidence type="ECO:0000313" key="3">
    <source>
        <dbReference type="Proteomes" id="UP000054978"/>
    </source>
</evidence>
<dbReference type="InterPro" id="IPR002525">
    <property type="entry name" value="Transp_IS110-like_N"/>
</dbReference>
<dbReference type="AlphaFoldDB" id="A0A158DYY6"/>
<accession>A0A158DYY6</accession>
<evidence type="ECO:0000313" key="2">
    <source>
        <dbReference type="EMBL" id="SAK99788.1"/>
    </source>
</evidence>
<dbReference type="Pfam" id="PF01548">
    <property type="entry name" value="DEDD_Tnp_IS110"/>
    <property type="match status" value="1"/>
</dbReference>
<organism evidence="2 3">
    <name type="scientific">Caballeronia ptereochthonis</name>
    <dbReference type="NCBI Taxonomy" id="1777144"/>
    <lineage>
        <taxon>Bacteria</taxon>
        <taxon>Pseudomonadati</taxon>
        <taxon>Pseudomonadota</taxon>
        <taxon>Betaproteobacteria</taxon>
        <taxon>Burkholderiales</taxon>
        <taxon>Burkholderiaceae</taxon>
        <taxon>Caballeronia</taxon>
    </lineage>
</organism>
<proteinExistence type="predicted"/>
<evidence type="ECO:0000259" key="1">
    <source>
        <dbReference type="Pfam" id="PF01548"/>
    </source>
</evidence>
<protein>
    <submittedName>
        <fullName evidence="2">Transposase</fullName>
    </submittedName>
</protein>
<reference evidence="2" key="1">
    <citation type="submission" date="2016-01" db="EMBL/GenBank/DDBJ databases">
        <authorList>
            <person name="Peeters C."/>
        </authorList>
    </citation>
    <scope>NUCLEOTIDE SEQUENCE [LARGE SCALE GENOMIC DNA]</scope>
    <source>
        <strain evidence="2">LMG 29326</strain>
    </source>
</reference>